<protein>
    <recommendedName>
        <fullName evidence="3">SGNH hydrolase-type esterase domain-containing protein</fullName>
    </recommendedName>
</protein>
<name>A0A974DDR2_XENLA</name>
<dbReference type="Gene3D" id="3.40.50.1110">
    <property type="entry name" value="SGNH hydrolase"/>
    <property type="match status" value="1"/>
</dbReference>
<dbReference type="SUPFAM" id="SSF52266">
    <property type="entry name" value="SGNH hydrolase"/>
    <property type="match status" value="1"/>
</dbReference>
<dbReference type="EMBL" id="CM004470">
    <property type="protein sequence ID" value="OCT89893.1"/>
    <property type="molecule type" value="Genomic_DNA"/>
</dbReference>
<evidence type="ECO:0000313" key="1">
    <source>
        <dbReference type="EMBL" id="OCT89893.1"/>
    </source>
</evidence>
<evidence type="ECO:0008006" key="3">
    <source>
        <dbReference type="Google" id="ProtNLM"/>
    </source>
</evidence>
<dbReference type="Proteomes" id="UP000694892">
    <property type="component" value="Chromosome 3L"/>
</dbReference>
<sequence length="150" mass="17543">MLWSQLVPQVEELLQFRGPPDILTLHVGGNDLGSVPMRELILAMKRDLLWLLVRAPELIILWSQMVPRRYWRYERSHTAIERVRVKVNMAISKFVRQQGGIAVRHRLMEEGTDYLHQDGIHLTDLGMDVFNFGLREGLEIALEVWRGMRT</sequence>
<dbReference type="OMA" id="KWHNERN"/>
<evidence type="ECO:0000313" key="2">
    <source>
        <dbReference type="Proteomes" id="UP000694892"/>
    </source>
</evidence>
<accession>A0A974DDR2</accession>
<dbReference type="AlphaFoldDB" id="A0A974DDR2"/>
<reference evidence="2" key="1">
    <citation type="journal article" date="2016" name="Nature">
        <title>Genome evolution in the allotetraploid frog Xenopus laevis.</title>
        <authorList>
            <person name="Session A.M."/>
            <person name="Uno Y."/>
            <person name="Kwon T."/>
            <person name="Chapman J.A."/>
            <person name="Toyoda A."/>
            <person name="Takahashi S."/>
            <person name="Fukui A."/>
            <person name="Hikosaka A."/>
            <person name="Suzuki A."/>
            <person name="Kondo M."/>
            <person name="van Heeringen S.J."/>
            <person name="Quigley I."/>
            <person name="Heinz S."/>
            <person name="Ogino H."/>
            <person name="Ochi H."/>
            <person name="Hellsten U."/>
            <person name="Lyons J.B."/>
            <person name="Simakov O."/>
            <person name="Putnam N."/>
            <person name="Stites J."/>
            <person name="Kuroki Y."/>
            <person name="Tanaka T."/>
            <person name="Michiue T."/>
            <person name="Watanabe M."/>
            <person name="Bogdanovic O."/>
            <person name="Lister R."/>
            <person name="Georgiou G."/>
            <person name="Paranjpe S.S."/>
            <person name="van Kruijsbergen I."/>
            <person name="Shu S."/>
            <person name="Carlson J."/>
            <person name="Kinoshita T."/>
            <person name="Ohta Y."/>
            <person name="Mawaribuchi S."/>
            <person name="Jenkins J."/>
            <person name="Grimwood J."/>
            <person name="Schmutz J."/>
            <person name="Mitros T."/>
            <person name="Mozaffari S.V."/>
            <person name="Suzuki Y."/>
            <person name="Haramoto Y."/>
            <person name="Yamamoto T.S."/>
            <person name="Takagi C."/>
            <person name="Heald R."/>
            <person name="Miller K."/>
            <person name="Haudenschild C."/>
            <person name="Kitzman J."/>
            <person name="Nakayama T."/>
            <person name="Izutsu Y."/>
            <person name="Robert J."/>
            <person name="Fortriede J."/>
            <person name="Burns K."/>
            <person name="Lotay V."/>
            <person name="Karimi K."/>
            <person name="Yasuoka Y."/>
            <person name="Dichmann D.S."/>
            <person name="Flajnik M.F."/>
            <person name="Houston D.W."/>
            <person name="Shendure J."/>
            <person name="DuPasquier L."/>
            <person name="Vize P.D."/>
            <person name="Zorn A.M."/>
            <person name="Ito M."/>
            <person name="Marcotte E.M."/>
            <person name="Wallingford J.B."/>
            <person name="Ito Y."/>
            <person name="Asashima M."/>
            <person name="Ueno N."/>
            <person name="Matsuda Y."/>
            <person name="Veenstra G.J."/>
            <person name="Fujiyama A."/>
            <person name="Harland R.M."/>
            <person name="Taira M."/>
            <person name="Rokhsar D.S."/>
        </authorList>
    </citation>
    <scope>NUCLEOTIDE SEQUENCE [LARGE SCALE GENOMIC DNA]</scope>
    <source>
        <strain evidence="2">J</strain>
    </source>
</reference>
<dbReference type="InterPro" id="IPR036514">
    <property type="entry name" value="SGNH_hydro_sf"/>
</dbReference>
<proteinExistence type="predicted"/>
<organism evidence="1 2">
    <name type="scientific">Xenopus laevis</name>
    <name type="common">African clawed frog</name>
    <dbReference type="NCBI Taxonomy" id="8355"/>
    <lineage>
        <taxon>Eukaryota</taxon>
        <taxon>Metazoa</taxon>
        <taxon>Chordata</taxon>
        <taxon>Craniata</taxon>
        <taxon>Vertebrata</taxon>
        <taxon>Euteleostomi</taxon>
        <taxon>Amphibia</taxon>
        <taxon>Batrachia</taxon>
        <taxon>Anura</taxon>
        <taxon>Pipoidea</taxon>
        <taxon>Pipidae</taxon>
        <taxon>Xenopodinae</taxon>
        <taxon>Xenopus</taxon>
        <taxon>Xenopus</taxon>
    </lineage>
</organism>
<gene>
    <name evidence="1" type="ORF">XELAEV_18018506mg</name>
</gene>